<proteinExistence type="predicted"/>
<name>A0A833RYG6_9HYME</name>
<accession>A0A833RYG6</accession>
<evidence type="ECO:0000313" key="1">
    <source>
        <dbReference type="EMBL" id="KAF3425730.1"/>
    </source>
</evidence>
<gene>
    <name evidence="1" type="ORF">E2986_11021</name>
</gene>
<sequence length="45" mass="5315">MYHWHRRLDSRIIDNDQLIKRTSLYNKIQFPSELQSLALAADCGP</sequence>
<keyword evidence="2" id="KW-1185">Reference proteome</keyword>
<dbReference type="EMBL" id="WNWW01000364">
    <property type="protein sequence ID" value="KAF3425730.1"/>
    <property type="molecule type" value="Genomic_DNA"/>
</dbReference>
<organism evidence="1 2">
    <name type="scientific">Frieseomelitta varia</name>
    <dbReference type="NCBI Taxonomy" id="561572"/>
    <lineage>
        <taxon>Eukaryota</taxon>
        <taxon>Metazoa</taxon>
        <taxon>Ecdysozoa</taxon>
        <taxon>Arthropoda</taxon>
        <taxon>Hexapoda</taxon>
        <taxon>Insecta</taxon>
        <taxon>Pterygota</taxon>
        <taxon>Neoptera</taxon>
        <taxon>Endopterygota</taxon>
        <taxon>Hymenoptera</taxon>
        <taxon>Apocrita</taxon>
        <taxon>Aculeata</taxon>
        <taxon>Apoidea</taxon>
        <taxon>Anthophila</taxon>
        <taxon>Apidae</taxon>
        <taxon>Frieseomelitta</taxon>
    </lineage>
</organism>
<evidence type="ECO:0000313" key="2">
    <source>
        <dbReference type="Proteomes" id="UP000655588"/>
    </source>
</evidence>
<protein>
    <submittedName>
        <fullName evidence="1">Uncharacterized protein</fullName>
    </submittedName>
</protein>
<comment type="caution">
    <text evidence="1">The sequence shown here is derived from an EMBL/GenBank/DDBJ whole genome shotgun (WGS) entry which is preliminary data.</text>
</comment>
<dbReference type="AlphaFoldDB" id="A0A833RYG6"/>
<dbReference type="Proteomes" id="UP000655588">
    <property type="component" value="Unassembled WGS sequence"/>
</dbReference>
<reference evidence="1" key="1">
    <citation type="submission" date="2019-11" db="EMBL/GenBank/DDBJ databases">
        <title>The nuclear and mitochondrial genomes of Frieseomelitta varia - a highly eusocial stingless bee (Meliponini) with a permanently sterile worker caste.</title>
        <authorList>
            <person name="Freitas F.C.P."/>
            <person name="Lourenco A.P."/>
            <person name="Nunes F.M.F."/>
            <person name="Paschoal A.R."/>
            <person name="Abreu F.C.P."/>
            <person name="Barbin F.O."/>
            <person name="Bataglia L."/>
            <person name="Cardoso-Junior C.A.M."/>
            <person name="Cervoni M.S."/>
            <person name="Silva S.R."/>
            <person name="Dalarmi F."/>
            <person name="Del Lama M.A."/>
            <person name="Depintor T.S."/>
            <person name="Ferreira K.M."/>
            <person name="Goria P.S."/>
            <person name="Jaskot M.C."/>
            <person name="Lago D.C."/>
            <person name="Luna-Lucena D."/>
            <person name="Moda L.M."/>
            <person name="Nascimento L."/>
            <person name="Pedrino M."/>
            <person name="Rabico F.O."/>
            <person name="Sanches F.C."/>
            <person name="Santos D.E."/>
            <person name="Santos C.G."/>
            <person name="Vieira J."/>
            <person name="Lopes T.F."/>
            <person name="Barchuk A.R."/>
            <person name="Hartfelder K."/>
            <person name="Simoes Z.L.P."/>
            <person name="Bitondi M.M.G."/>
            <person name="Pinheiro D.G."/>
        </authorList>
    </citation>
    <scope>NUCLEOTIDE SEQUENCE</scope>
    <source>
        <strain evidence="1">USP_RPSP 00005682</strain>
        <tissue evidence="1">Whole individual</tissue>
    </source>
</reference>